<evidence type="ECO:0000313" key="2">
    <source>
        <dbReference type="EMBL" id="MBK4733654.1"/>
    </source>
</evidence>
<feature type="domain" description="TadE-like" evidence="1">
    <location>
        <begin position="3"/>
        <end position="44"/>
    </location>
</feature>
<evidence type="ECO:0000313" key="3">
    <source>
        <dbReference type="Proteomes" id="UP000622890"/>
    </source>
</evidence>
<organism evidence="2 3">
    <name type="scientific">Noviherbaspirillum pedocola</name>
    <dbReference type="NCBI Taxonomy" id="2801341"/>
    <lineage>
        <taxon>Bacteria</taxon>
        <taxon>Pseudomonadati</taxon>
        <taxon>Pseudomonadota</taxon>
        <taxon>Betaproteobacteria</taxon>
        <taxon>Burkholderiales</taxon>
        <taxon>Oxalobacteraceae</taxon>
        <taxon>Noviherbaspirillum</taxon>
    </lineage>
</organism>
<dbReference type="Proteomes" id="UP000622890">
    <property type="component" value="Unassembled WGS sequence"/>
</dbReference>
<evidence type="ECO:0000259" key="1">
    <source>
        <dbReference type="Pfam" id="PF07811"/>
    </source>
</evidence>
<protein>
    <submittedName>
        <fullName evidence="2">Pilus assembly protein</fullName>
    </submittedName>
</protein>
<dbReference type="AlphaFoldDB" id="A0A934SQL5"/>
<accession>A0A934SQL5</accession>
<sequence>MRGAALVELALLLPMLLLLALGMAELGRALEARLALEGMSRAGAELAAAGALPLRESSDGLMETLAATASPELRANGAIVITRIADAGNGPIVLEQYRWDGGDARMTSALAQCDAASGCMLSDEAWRRLPPLSEGASVLAVEAHYRYAPLFSLFSGLAGEWCAITLL</sequence>
<reference evidence="2" key="1">
    <citation type="submission" date="2021-01" db="EMBL/GenBank/DDBJ databases">
        <title>Genome sequence of strain Noviherbaspirillum sp. DKR-6.</title>
        <authorList>
            <person name="Chaudhary D.K."/>
        </authorList>
    </citation>
    <scope>NUCLEOTIDE SEQUENCE</scope>
    <source>
        <strain evidence="2">DKR-6</strain>
    </source>
</reference>
<proteinExistence type="predicted"/>
<gene>
    <name evidence="2" type="ORF">JJB74_03410</name>
</gene>
<dbReference type="EMBL" id="JAEPBG010000001">
    <property type="protein sequence ID" value="MBK4733654.1"/>
    <property type="molecule type" value="Genomic_DNA"/>
</dbReference>
<dbReference type="InterPro" id="IPR012495">
    <property type="entry name" value="TadE-like_dom"/>
</dbReference>
<name>A0A934SQL5_9BURK</name>
<keyword evidence="3" id="KW-1185">Reference proteome</keyword>
<comment type="caution">
    <text evidence="2">The sequence shown here is derived from an EMBL/GenBank/DDBJ whole genome shotgun (WGS) entry which is preliminary data.</text>
</comment>
<dbReference type="Pfam" id="PF07811">
    <property type="entry name" value="TadE"/>
    <property type="match status" value="1"/>
</dbReference>